<keyword evidence="1" id="KW-0812">Transmembrane</keyword>
<dbReference type="SUPFAM" id="SSF52317">
    <property type="entry name" value="Class I glutamine amidotransferase-like"/>
    <property type="match status" value="1"/>
</dbReference>
<proteinExistence type="predicted"/>
<feature type="domain" description="ABC-type uncharacterised transport system" evidence="2">
    <location>
        <begin position="463"/>
        <end position="706"/>
    </location>
</feature>
<dbReference type="OrthoDB" id="609779at2"/>
<protein>
    <submittedName>
        <fullName evidence="3">ABC-2 type transport system permease protein</fullName>
    </submittedName>
</protein>
<dbReference type="EMBL" id="FOJG01000001">
    <property type="protein sequence ID" value="SEW34811.1"/>
    <property type="molecule type" value="Genomic_DNA"/>
</dbReference>
<name>A0A1I0R3A0_9BACT</name>
<dbReference type="Pfam" id="PF12679">
    <property type="entry name" value="ABC2_membrane_2"/>
    <property type="match status" value="1"/>
</dbReference>
<dbReference type="InterPro" id="IPR029062">
    <property type="entry name" value="Class_I_gatase-like"/>
</dbReference>
<feature type="transmembrane region" description="Helical" evidence="1">
    <location>
        <begin position="20"/>
        <end position="41"/>
    </location>
</feature>
<dbReference type="AlphaFoldDB" id="A0A1I0R3A0"/>
<dbReference type="Proteomes" id="UP000199310">
    <property type="component" value="Unassembled WGS sequence"/>
</dbReference>
<evidence type="ECO:0000313" key="3">
    <source>
        <dbReference type="EMBL" id="SEW34811.1"/>
    </source>
</evidence>
<feature type="transmembrane region" description="Helical" evidence="1">
    <location>
        <begin position="123"/>
        <end position="149"/>
    </location>
</feature>
<dbReference type="PANTHER" id="PTHR43471">
    <property type="entry name" value="ABC TRANSPORTER PERMEASE"/>
    <property type="match status" value="1"/>
</dbReference>
<keyword evidence="4" id="KW-1185">Reference proteome</keyword>
<dbReference type="STRING" id="29529.SAMN04488122_2152"/>
<sequence length="777" mass="86729">MKIIFKITRTELRNLFYSPVAWFLIIVFLIQCAIFYTYSLVPMAKWQDIMMSNNPKFKPGGPSLTAIIFLSPGNGVIGNVLQNLYLFVPLLTMGLISREINNGSIKLLYSSPVKIRHIVLGKYLAIMIYNLLLVGIVGIFMVSAAFNIASVDYGLLLSAALGFYLLVCAYTAIGLFMSSLTTYQVVSAIGTFIIIFVLGRIGGLWQKYDFIRDLTYFLSMVGRTGKLMRGLITTKDVIYFLVIVYIFLSFAMLKLRSGRESSPWFVKAAKYVAVMVSALAIGYIASLPALTGYWDTTARKTNTLRPATQKILKELGDDPLEVTLYTNLLGPVAAKGLPEARNSYLSTVWEGYTRFKPGIKFNYEYYYSVKKGDSSIYRGFPGKTLKHIAGQMAEGYNADISLFKTPEEMRKTVDLEPENLRTVMQLKYKGRSVFVRTFNDNQFWPEEMHMAAAFKRLLQAKLPKVYFMTGDLERNIYKGGEREFELHATSKLSRYSLVNLGFDADTISLNTQDIPADITALVLADPKTELSAVSIGKLEQYIANGGNLFILGEPGKQQMLNPLLAKLGVQLMPGNLVQPSTYEMPHMLTPYLTPASAYLSEDPHLMGLRESMQEKDYDTLTVQVPGATGISVDNNAPFTVKPLLSTVAEKSWLKMGPLVVDSAQVVFTPQDGDIRAASPVAVQLTRAVNNKEQRIIVCSDADFMSNMRNGGGFMGTAIYSWLDYNVFPIYDQNTRAKDTKLNISAAMANVLIAVYVWILPALVLITGMVLLLRRKRK</sequence>
<evidence type="ECO:0000259" key="2">
    <source>
        <dbReference type="Pfam" id="PF09822"/>
    </source>
</evidence>
<dbReference type="GO" id="GO:0005886">
    <property type="term" value="C:plasma membrane"/>
    <property type="evidence" value="ECO:0007669"/>
    <property type="project" value="UniProtKB-SubCell"/>
</dbReference>
<reference evidence="4" key="1">
    <citation type="submission" date="2016-10" db="EMBL/GenBank/DDBJ databases">
        <authorList>
            <person name="Varghese N."/>
            <person name="Submissions S."/>
        </authorList>
    </citation>
    <scope>NUCLEOTIDE SEQUENCE [LARGE SCALE GENOMIC DNA]</scope>
    <source>
        <strain evidence="4">DSM 3695</strain>
    </source>
</reference>
<feature type="transmembrane region" description="Helical" evidence="1">
    <location>
        <begin position="750"/>
        <end position="772"/>
    </location>
</feature>
<dbReference type="InterPro" id="IPR019196">
    <property type="entry name" value="ABC_transp_unknown"/>
</dbReference>
<feature type="transmembrane region" description="Helical" evidence="1">
    <location>
        <begin position="183"/>
        <end position="205"/>
    </location>
</feature>
<keyword evidence="1" id="KW-0472">Membrane</keyword>
<dbReference type="RefSeq" id="WP_089894304.1">
    <property type="nucleotide sequence ID" value="NZ_FOJG01000001.1"/>
</dbReference>
<keyword evidence="1" id="KW-1133">Transmembrane helix</keyword>
<dbReference type="Pfam" id="PF09822">
    <property type="entry name" value="ABC_transp_aux"/>
    <property type="match status" value="1"/>
</dbReference>
<gene>
    <name evidence="3" type="ORF">SAMN04488122_2152</name>
</gene>
<dbReference type="GO" id="GO:0140359">
    <property type="term" value="F:ABC-type transporter activity"/>
    <property type="evidence" value="ECO:0007669"/>
    <property type="project" value="InterPro"/>
</dbReference>
<evidence type="ECO:0000256" key="1">
    <source>
        <dbReference type="SAM" id="Phobius"/>
    </source>
</evidence>
<feature type="transmembrane region" description="Helical" evidence="1">
    <location>
        <begin position="237"/>
        <end position="256"/>
    </location>
</feature>
<accession>A0A1I0R3A0</accession>
<evidence type="ECO:0000313" key="4">
    <source>
        <dbReference type="Proteomes" id="UP000199310"/>
    </source>
</evidence>
<organism evidence="3 4">
    <name type="scientific">Chitinophaga arvensicola</name>
    <dbReference type="NCBI Taxonomy" id="29529"/>
    <lineage>
        <taxon>Bacteria</taxon>
        <taxon>Pseudomonadati</taxon>
        <taxon>Bacteroidota</taxon>
        <taxon>Chitinophagia</taxon>
        <taxon>Chitinophagales</taxon>
        <taxon>Chitinophagaceae</taxon>
        <taxon>Chitinophaga</taxon>
    </lineage>
</organism>
<feature type="transmembrane region" description="Helical" evidence="1">
    <location>
        <begin position="268"/>
        <end position="294"/>
    </location>
</feature>
<feature type="transmembrane region" description="Helical" evidence="1">
    <location>
        <begin position="155"/>
        <end position="176"/>
    </location>
</feature>